<name>A0A5D3EGN1_9BACE</name>
<reference evidence="1 2" key="1">
    <citation type="submission" date="2019-07" db="EMBL/GenBank/DDBJ databases">
        <title>Draft Genome Sequences of Bacteroides pyogenes Strains Isolated from the Uterus Holstein Dairy Cows with Metritis.</title>
        <authorList>
            <person name="Cunha F."/>
            <person name="Galvao K.N."/>
            <person name="Jeon S.J."/>
            <person name="Jeong K.C."/>
        </authorList>
    </citation>
    <scope>NUCLEOTIDE SEQUENCE [LARGE SCALE GENOMIC DNA]</scope>
    <source>
        <strain evidence="1 2">KG-31</strain>
    </source>
</reference>
<dbReference type="AlphaFoldDB" id="A0A5D3EGN1"/>
<proteinExistence type="predicted"/>
<evidence type="ECO:0000313" key="1">
    <source>
        <dbReference type="EMBL" id="TYK35008.1"/>
    </source>
</evidence>
<evidence type="ECO:0000313" key="2">
    <source>
        <dbReference type="Proteomes" id="UP000324383"/>
    </source>
</evidence>
<evidence type="ECO:0008006" key="3">
    <source>
        <dbReference type="Google" id="ProtNLM"/>
    </source>
</evidence>
<organism evidence="1 2">
    <name type="scientific">Bacteroides pyogenes</name>
    <dbReference type="NCBI Taxonomy" id="310300"/>
    <lineage>
        <taxon>Bacteria</taxon>
        <taxon>Pseudomonadati</taxon>
        <taxon>Bacteroidota</taxon>
        <taxon>Bacteroidia</taxon>
        <taxon>Bacteroidales</taxon>
        <taxon>Bacteroidaceae</taxon>
        <taxon>Bacteroides</taxon>
    </lineage>
</organism>
<gene>
    <name evidence="1" type="ORF">FNJ60_02845</name>
</gene>
<dbReference type="Proteomes" id="UP000324383">
    <property type="component" value="Unassembled WGS sequence"/>
</dbReference>
<protein>
    <recommendedName>
        <fullName evidence="3">SatD family (SatD)</fullName>
    </recommendedName>
</protein>
<sequence>MDIKGVITGDIVGSTHIATKWREQLLNDIHDTITELTQIDSSLRIEFYRGDSFQIVSGNPQETLRIAILLRARLISSTPKGMPSWDARLSIGIGEVSFTSEHIVTSDGEAFQLSGRGLDEIGKQRLQIKTKWETVNEELKVNTSFADDIISGWSVTQSKAVYYALLNRAATQKEIGQQIGSSYQNVSKLLVNAKISLIEMYIDRYSTLIQKKLSICTH</sequence>
<accession>A0A5D3EGN1</accession>
<keyword evidence="2" id="KW-1185">Reference proteome</keyword>
<dbReference type="EMBL" id="VKLW01000004">
    <property type="protein sequence ID" value="TYK35008.1"/>
    <property type="molecule type" value="Genomic_DNA"/>
</dbReference>
<comment type="caution">
    <text evidence="1">The sequence shown here is derived from an EMBL/GenBank/DDBJ whole genome shotgun (WGS) entry which is preliminary data.</text>
</comment>
<dbReference type="RefSeq" id="WP_148730237.1">
    <property type="nucleotide sequence ID" value="NZ_DAIMPP010000135.1"/>
</dbReference>